<name>A0A3M7T1A4_BRAPC</name>
<keyword evidence="2" id="KW-1185">Reference proteome</keyword>
<evidence type="ECO:0000313" key="1">
    <source>
        <dbReference type="EMBL" id="RNA41821.1"/>
    </source>
</evidence>
<evidence type="ECO:0000313" key="2">
    <source>
        <dbReference type="Proteomes" id="UP000276133"/>
    </source>
</evidence>
<accession>A0A3M7T1A4</accession>
<reference evidence="1 2" key="1">
    <citation type="journal article" date="2018" name="Sci. Rep.">
        <title>Genomic signatures of local adaptation to the degree of environmental predictability in rotifers.</title>
        <authorList>
            <person name="Franch-Gras L."/>
            <person name="Hahn C."/>
            <person name="Garcia-Roger E.M."/>
            <person name="Carmona M.J."/>
            <person name="Serra M."/>
            <person name="Gomez A."/>
        </authorList>
    </citation>
    <scope>NUCLEOTIDE SEQUENCE [LARGE SCALE GENOMIC DNA]</scope>
    <source>
        <strain evidence="1">HYR1</strain>
    </source>
</reference>
<proteinExistence type="predicted"/>
<gene>
    <name evidence="1" type="ORF">BpHYR1_039013</name>
</gene>
<sequence length="103" mass="12193">MIISNFKLNMKIRNPKLLESLKVFGLPVGDHCRRKFLVLKYLVKSNEIRQCEILVQKLQYKKNSKLCNLLQSLNKDFLMVCILQKIADKRQTNKKKETNNEKL</sequence>
<comment type="caution">
    <text evidence="1">The sequence shown here is derived from an EMBL/GenBank/DDBJ whole genome shotgun (WGS) entry which is preliminary data.</text>
</comment>
<dbReference type="Proteomes" id="UP000276133">
    <property type="component" value="Unassembled WGS sequence"/>
</dbReference>
<organism evidence="1 2">
    <name type="scientific">Brachionus plicatilis</name>
    <name type="common">Marine rotifer</name>
    <name type="synonym">Brachionus muelleri</name>
    <dbReference type="NCBI Taxonomy" id="10195"/>
    <lineage>
        <taxon>Eukaryota</taxon>
        <taxon>Metazoa</taxon>
        <taxon>Spiralia</taxon>
        <taxon>Gnathifera</taxon>
        <taxon>Rotifera</taxon>
        <taxon>Eurotatoria</taxon>
        <taxon>Monogononta</taxon>
        <taxon>Pseudotrocha</taxon>
        <taxon>Ploima</taxon>
        <taxon>Brachionidae</taxon>
        <taxon>Brachionus</taxon>
    </lineage>
</organism>
<dbReference type="EMBL" id="REGN01000447">
    <property type="protein sequence ID" value="RNA41821.1"/>
    <property type="molecule type" value="Genomic_DNA"/>
</dbReference>
<dbReference type="AlphaFoldDB" id="A0A3M7T1A4"/>
<protein>
    <submittedName>
        <fullName evidence="1">Uncharacterized protein</fullName>
    </submittedName>
</protein>